<dbReference type="GO" id="GO:0000160">
    <property type="term" value="P:phosphorelay signal transduction system"/>
    <property type="evidence" value="ECO:0007669"/>
    <property type="project" value="InterPro"/>
</dbReference>
<evidence type="ECO:0000259" key="2">
    <source>
        <dbReference type="PROSITE" id="PS50110"/>
    </source>
</evidence>
<protein>
    <submittedName>
        <fullName evidence="3">Response regulator</fullName>
    </submittedName>
</protein>
<sequence>MAEDILSGRRVLVVEDEYYLADELTRAARDAGVIVLGPVPRVEAAFDILENGEAPDAAILDMNLGGVSAETIADALLKRGVPFLITTGYDHASLPQRFGAVRRLEKPVAPSAVLRALRHVVTPT</sequence>
<dbReference type="Pfam" id="PF00072">
    <property type="entry name" value="Response_reg"/>
    <property type="match status" value="1"/>
</dbReference>
<evidence type="ECO:0000313" key="4">
    <source>
        <dbReference type="Proteomes" id="UP000321750"/>
    </source>
</evidence>
<dbReference type="PROSITE" id="PS50110">
    <property type="entry name" value="RESPONSE_REGULATORY"/>
    <property type="match status" value="1"/>
</dbReference>
<organism evidence="3 4">
    <name type="scientific">Methylobacterium gnaphalii</name>
    <dbReference type="NCBI Taxonomy" id="1010610"/>
    <lineage>
        <taxon>Bacteria</taxon>
        <taxon>Pseudomonadati</taxon>
        <taxon>Pseudomonadota</taxon>
        <taxon>Alphaproteobacteria</taxon>
        <taxon>Hyphomicrobiales</taxon>
        <taxon>Methylobacteriaceae</taxon>
        <taxon>Methylobacterium</taxon>
    </lineage>
</organism>
<dbReference type="Gene3D" id="3.40.50.2300">
    <property type="match status" value="1"/>
</dbReference>
<gene>
    <name evidence="3" type="primary">exsF_2</name>
    <name evidence="3" type="ORF">MGN01_32780</name>
</gene>
<keyword evidence="4" id="KW-1185">Reference proteome</keyword>
<name>A0A512JNJ7_9HYPH</name>
<dbReference type="AlphaFoldDB" id="A0A512JNJ7"/>
<dbReference type="SUPFAM" id="SSF52172">
    <property type="entry name" value="CheY-like"/>
    <property type="match status" value="1"/>
</dbReference>
<accession>A0A512JNJ7</accession>
<dbReference type="InterPro" id="IPR011006">
    <property type="entry name" value="CheY-like_superfamily"/>
</dbReference>
<dbReference type="EMBL" id="BJZV01000018">
    <property type="protein sequence ID" value="GEP11433.1"/>
    <property type="molecule type" value="Genomic_DNA"/>
</dbReference>
<dbReference type="SMART" id="SM00448">
    <property type="entry name" value="REC"/>
    <property type="match status" value="1"/>
</dbReference>
<dbReference type="RefSeq" id="WP_147047865.1">
    <property type="nucleotide sequence ID" value="NZ_BJZV01000018.1"/>
</dbReference>
<comment type="caution">
    <text evidence="3">The sequence shown here is derived from an EMBL/GenBank/DDBJ whole genome shotgun (WGS) entry which is preliminary data.</text>
</comment>
<feature type="domain" description="Response regulatory" evidence="2">
    <location>
        <begin position="10"/>
        <end position="121"/>
    </location>
</feature>
<reference evidence="3 4" key="1">
    <citation type="submission" date="2019-07" db="EMBL/GenBank/DDBJ databases">
        <title>Whole genome shotgun sequence of Methylobacterium gnaphalii NBRC 107716.</title>
        <authorList>
            <person name="Hosoyama A."/>
            <person name="Uohara A."/>
            <person name="Ohji S."/>
            <person name="Ichikawa N."/>
        </authorList>
    </citation>
    <scope>NUCLEOTIDE SEQUENCE [LARGE SCALE GENOMIC DNA]</scope>
    <source>
        <strain evidence="3 4">NBRC 107716</strain>
    </source>
</reference>
<keyword evidence="1" id="KW-0597">Phosphoprotein</keyword>
<evidence type="ECO:0000313" key="3">
    <source>
        <dbReference type="EMBL" id="GEP11433.1"/>
    </source>
</evidence>
<dbReference type="Proteomes" id="UP000321750">
    <property type="component" value="Unassembled WGS sequence"/>
</dbReference>
<proteinExistence type="predicted"/>
<dbReference type="InterPro" id="IPR001789">
    <property type="entry name" value="Sig_transdc_resp-reg_receiver"/>
</dbReference>
<feature type="modified residue" description="4-aspartylphosphate" evidence="1">
    <location>
        <position position="61"/>
    </location>
</feature>
<evidence type="ECO:0000256" key="1">
    <source>
        <dbReference type="PROSITE-ProRule" id="PRU00169"/>
    </source>
</evidence>
<dbReference type="OrthoDB" id="582170at2"/>